<evidence type="ECO:0000313" key="1">
    <source>
        <dbReference type="EMBL" id="KAI3773897.1"/>
    </source>
</evidence>
<gene>
    <name evidence="1" type="ORF">L1987_48436</name>
</gene>
<sequence>MSFANPEPTPLKPIVSDDEDVQEEPDQVSESDPEEESEEEPVGGAEGANFDTDSRETMPYSVMHGEDTSNEEVRPPTPSPALYRYAAIGHCLLNQLEIGVSSHQIRPKDAGPIEHTRPPSPEMSEPQLYPEEQLSKDASEDSDAIIEALDDYLVQLQSEVGLHDLALGRLHGRVTVGETRLTAVEKGAVPTGQRDAWTGERLDSFAALTIINTMLLAFILFRGWFS</sequence>
<proteinExistence type="predicted"/>
<organism evidence="1 2">
    <name type="scientific">Smallanthus sonchifolius</name>
    <dbReference type="NCBI Taxonomy" id="185202"/>
    <lineage>
        <taxon>Eukaryota</taxon>
        <taxon>Viridiplantae</taxon>
        <taxon>Streptophyta</taxon>
        <taxon>Embryophyta</taxon>
        <taxon>Tracheophyta</taxon>
        <taxon>Spermatophyta</taxon>
        <taxon>Magnoliopsida</taxon>
        <taxon>eudicotyledons</taxon>
        <taxon>Gunneridae</taxon>
        <taxon>Pentapetalae</taxon>
        <taxon>asterids</taxon>
        <taxon>campanulids</taxon>
        <taxon>Asterales</taxon>
        <taxon>Asteraceae</taxon>
        <taxon>Asteroideae</taxon>
        <taxon>Heliantheae alliance</taxon>
        <taxon>Millerieae</taxon>
        <taxon>Smallanthus</taxon>
    </lineage>
</organism>
<comment type="caution">
    <text evidence="1">The sequence shown here is derived from an EMBL/GenBank/DDBJ whole genome shotgun (WGS) entry which is preliminary data.</text>
</comment>
<reference evidence="1 2" key="2">
    <citation type="journal article" date="2022" name="Mol. Ecol. Resour.">
        <title>The genomes of chicory, endive, great burdock and yacon provide insights into Asteraceae paleo-polyploidization history and plant inulin production.</title>
        <authorList>
            <person name="Fan W."/>
            <person name="Wang S."/>
            <person name="Wang H."/>
            <person name="Wang A."/>
            <person name="Jiang F."/>
            <person name="Liu H."/>
            <person name="Zhao H."/>
            <person name="Xu D."/>
            <person name="Zhang Y."/>
        </authorList>
    </citation>
    <scope>NUCLEOTIDE SEQUENCE [LARGE SCALE GENOMIC DNA]</scope>
    <source>
        <strain evidence="2">cv. Yunnan</strain>
        <tissue evidence="1">Leaves</tissue>
    </source>
</reference>
<protein>
    <submittedName>
        <fullName evidence="1">Uncharacterized protein</fullName>
    </submittedName>
</protein>
<accession>A0ACB9FRS1</accession>
<reference evidence="2" key="1">
    <citation type="journal article" date="2022" name="Mol. Ecol. Resour.">
        <title>The genomes of chicory, endive, great burdock and yacon provide insights into Asteraceae palaeo-polyploidization history and plant inulin production.</title>
        <authorList>
            <person name="Fan W."/>
            <person name="Wang S."/>
            <person name="Wang H."/>
            <person name="Wang A."/>
            <person name="Jiang F."/>
            <person name="Liu H."/>
            <person name="Zhao H."/>
            <person name="Xu D."/>
            <person name="Zhang Y."/>
        </authorList>
    </citation>
    <scope>NUCLEOTIDE SEQUENCE [LARGE SCALE GENOMIC DNA]</scope>
    <source>
        <strain evidence="2">cv. Yunnan</strain>
    </source>
</reference>
<evidence type="ECO:0000313" key="2">
    <source>
        <dbReference type="Proteomes" id="UP001056120"/>
    </source>
</evidence>
<dbReference type="Proteomes" id="UP001056120">
    <property type="component" value="Linkage Group LG16"/>
</dbReference>
<keyword evidence="2" id="KW-1185">Reference proteome</keyword>
<dbReference type="EMBL" id="CM042033">
    <property type="protein sequence ID" value="KAI3773897.1"/>
    <property type="molecule type" value="Genomic_DNA"/>
</dbReference>
<name>A0ACB9FRS1_9ASTR</name>